<dbReference type="InterPro" id="IPR002123">
    <property type="entry name" value="Plipid/glycerol_acylTrfase"/>
</dbReference>
<dbReference type="CDD" id="cd07989">
    <property type="entry name" value="LPLAT_AGPAT-like"/>
    <property type="match status" value="1"/>
</dbReference>
<dbReference type="OrthoDB" id="9808424at2"/>
<dbReference type="EMBL" id="VDUZ01000036">
    <property type="protein sequence ID" value="TXL72071.1"/>
    <property type="molecule type" value="Genomic_DNA"/>
</dbReference>
<dbReference type="Pfam" id="PF01553">
    <property type="entry name" value="Acyltransferase"/>
    <property type="match status" value="1"/>
</dbReference>
<evidence type="ECO:0000313" key="5">
    <source>
        <dbReference type="EMBL" id="TXL72071.1"/>
    </source>
</evidence>
<dbReference type="SUPFAM" id="SSF69593">
    <property type="entry name" value="Glycerol-3-phosphate (1)-acyltransferase"/>
    <property type="match status" value="1"/>
</dbReference>
<gene>
    <name evidence="5" type="ORF">FHP25_26970</name>
</gene>
<feature type="domain" description="Phospholipid/glycerol acyltransferase" evidence="4">
    <location>
        <begin position="34"/>
        <end position="154"/>
    </location>
</feature>
<evidence type="ECO:0000256" key="1">
    <source>
        <dbReference type="ARBA" id="ARBA00005189"/>
    </source>
</evidence>
<keyword evidence="6" id="KW-1185">Reference proteome</keyword>
<dbReference type="GO" id="GO:0003841">
    <property type="term" value="F:1-acylglycerol-3-phosphate O-acyltransferase activity"/>
    <property type="evidence" value="ECO:0007669"/>
    <property type="project" value="TreeGrafter"/>
</dbReference>
<proteinExistence type="predicted"/>
<keyword evidence="2 5" id="KW-0808">Transferase</keyword>
<dbReference type="GO" id="GO:0006654">
    <property type="term" value="P:phosphatidic acid biosynthetic process"/>
    <property type="evidence" value="ECO:0007669"/>
    <property type="project" value="TreeGrafter"/>
</dbReference>
<dbReference type="AlphaFoldDB" id="A0A5C8PFW9"/>
<protein>
    <submittedName>
        <fullName evidence="5">1-acyl-sn-glycerol-3-phosphate acyltransferase</fullName>
    </submittedName>
</protein>
<dbReference type="PANTHER" id="PTHR10434">
    <property type="entry name" value="1-ACYL-SN-GLYCEROL-3-PHOSPHATE ACYLTRANSFERASE"/>
    <property type="match status" value="1"/>
</dbReference>
<accession>A0A5C8PFW9</accession>
<dbReference type="SMART" id="SM00563">
    <property type="entry name" value="PlsC"/>
    <property type="match status" value="1"/>
</dbReference>
<evidence type="ECO:0000256" key="2">
    <source>
        <dbReference type="ARBA" id="ARBA00022679"/>
    </source>
</evidence>
<sequence>MIERLAASVITVFARLVTGVRTNWLGCQPEPVQRIYFANHSSHGDFVLIWTSLPPGLRAMTRPVAGADYWQQSASRRFIGERVFRAVAIPRGGDARQAQELMCAALDGGASLIVFPEGTRNTGDEILLPFRSGLYWLAKARPDIECVPVWIANISRVLPKGEILPIPLLCTLTFGAPLKVAQDEDKTAFIARARGALLALASPQGNGESEP</sequence>
<evidence type="ECO:0000313" key="6">
    <source>
        <dbReference type="Proteomes" id="UP000321638"/>
    </source>
</evidence>
<comment type="pathway">
    <text evidence="1">Lipid metabolism.</text>
</comment>
<name>A0A5C8PFW9_9HYPH</name>
<dbReference type="RefSeq" id="WP_147850099.1">
    <property type="nucleotide sequence ID" value="NZ_VDUZ01000036.1"/>
</dbReference>
<dbReference type="PANTHER" id="PTHR10434:SF11">
    <property type="entry name" value="1-ACYL-SN-GLYCEROL-3-PHOSPHATE ACYLTRANSFERASE"/>
    <property type="match status" value="1"/>
</dbReference>
<keyword evidence="3 5" id="KW-0012">Acyltransferase</keyword>
<evidence type="ECO:0000256" key="3">
    <source>
        <dbReference type="ARBA" id="ARBA00023315"/>
    </source>
</evidence>
<evidence type="ECO:0000259" key="4">
    <source>
        <dbReference type="SMART" id="SM00563"/>
    </source>
</evidence>
<comment type="caution">
    <text evidence="5">The sequence shown here is derived from an EMBL/GenBank/DDBJ whole genome shotgun (WGS) entry which is preliminary data.</text>
</comment>
<organism evidence="5 6">
    <name type="scientific">Vineibacter terrae</name>
    <dbReference type="NCBI Taxonomy" id="2586908"/>
    <lineage>
        <taxon>Bacteria</taxon>
        <taxon>Pseudomonadati</taxon>
        <taxon>Pseudomonadota</taxon>
        <taxon>Alphaproteobacteria</taxon>
        <taxon>Hyphomicrobiales</taxon>
        <taxon>Vineibacter</taxon>
    </lineage>
</organism>
<reference evidence="5 6" key="1">
    <citation type="submission" date="2019-06" db="EMBL/GenBank/DDBJ databases">
        <title>New taxonomy in bacterial strain CC-CFT640, isolated from vineyard.</title>
        <authorList>
            <person name="Lin S.-Y."/>
            <person name="Tsai C.-F."/>
            <person name="Young C.-C."/>
        </authorList>
    </citation>
    <scope>NUCLEOTIDE SEQUENCE [LARGE SCALE GENOMIC DNA]</scope>
    <source>
        <strain evidence="5 6">CC-CFT640</strain>
    </source>
</reference>
<dbReference type="Proteomes" id="UP000321638">
    <property type="component" value="Unassembled WGS sequence"/>
</dbReference>